<proteinExistence type="predicted"/>
<accession>A0A0V0HLD6</accession>
<sequence length="60" mass="7034">MGKRKKKEAYQTLTPKFNTRLELQNLHCWNFLLSQGTIYFHNGESPGLMVHSLKHFKTQG</sequence>
<organism evidence="1">
    <name type="scientific">Solanum chacoense</name>
    <name type="common">Chaco potato</name>
    <dbReference type="NCBI Taxonomy" id="4108"/>
    <lineage>
        <taxon>Eukaryota</taxon>
        <taxon>Viridiplantae</taxon>
        <taxon>Streptophyta</taxon>
        <taxon>Embryophyta</taxon>
        <taxon>Tracheophyta</taxon>
        <taxon>Spermatophyta</taxon>
        <taxon>Magnoliopsida</taxon>
        <taxon>eudicotyledons</taxon>
        <taxon>Gunneridae</taxon>
        <taxon>Pentapetalae</taxon>
        <taxon>asterids</taxon>
        <taxon>lamiids</taxon>
        <taxon>Solanales</taxon>
        <taxon>Solanaceae</taxon>
        <taxon>Solanoideae</taxon>
        <taxon>Solaneae</taxon>
        <taxon>Solanum</taxon>
    </lineage>
</organism>
<dbReference type="EMBL" id="GEDG01018229">
    <property type="protein sequence ID" value="JAP20968.1"/>
    <property type="molecule type" value="Transcribed_RNA"/>
</dbReference>
<protein>
    <submittedName>
        <fullName evidence="1">Putative ovule protein</fullName>
    </submittedName>
</protein>
<name>A0A0V0HLD6_SOLCH</name>
<reference evidence="1" key="1">
    <citation type="submission" date="2015-12" db="EMBL/GenBank/DDBJ databases">
        <title>Gene expression during late stages of embryo sac development: a critical building block for successful pollen-pistil interactions.</title>
        <authorList>
            <person name="Liu Y."/>
            <person name="Joly V."/>
            <person name="Sabar M."/>
            <person name="Matton D.P."/>
        </authorList>
    </citation>
    <scope>NUCLEOTIDE SEQUENCE</scope>
</reference>
<dbReference type="AlphaFoldDB" id="A0A0V0HLD6"/>
<evidence type="ECO:0000313" key="1">
    <source>
        <dbReference type="EMBL" id="JAP20968.1"/>
    </source>
</evidence>